<gene>
    <name evidence="3" type="primary">espA</name>
    <name evidence="3" type="ORF">NCTC10437_03808</name>
</gene>
<feature type="compositionally biased region" description="Pro residues" evidence="1">
    <location>
        <begin position="220"/>
        <end position="236"/>
    </location>
</feature>
<dbReference type="Proteomes" id="UP000279306">
    <property type="component" value="Chromosome"/>
</dbReference>
<evidence type="ECO:0000313" key="3">
    <source>
        <dbReference type="EMBL" id="VEG56809.1"/>
    </source>
</evidence>
<dbReference type="InterPro" id="IPR043796">
    <property type="entry name" value="ESX-1_EspA/EspE-like"/>
</dbReference>
<accession>A0A448IWP0</accession>
<dbReference type="RefSeq" id="WP_048632057.1">
    <property type="nucleotide sequence ID" value="NZ_JACKRV010000001.1"/>
</dbReference>
<dbReference type="OrthoDB" id="1187707at2"/>
<sequence>MSALEAFMAIWSRARGTFGDGVPQDGSAYDASSALTRLQGDVRGAAPGAAWAGAAADAYESANERHAVVLGEAARLDQRLRAEIDRSAEVVQSGRRDLDSVRERVRTAAAGVPPTPLGESMLYPVISQGSGELAEIVERSNAELNVIAGRIGTISSEYQALGAGTVPEKGPTSGQGADDEDGPSFVQGEGDQGWRYPFDPPPPPDSAPGGGRWEYGQAYPPGPGGGPPVGPFPPSRPWEKPVVPPVVGGTTGLQDVVSPPPNGWGEKPPVVLQEAYRIRVVGESFSNAEGHVRWVQQDGMWHQAQWVDYQFEAEHVHQATGKISVPWGFNDWNPIDIKDIYRIQVENPRLTMYVPTPAGGILELDPMRPGASVPR</sequence>
<name>A0A448IWP0_MYCAU</name>
<organism evidence="3 4">
    <name type="scientific">Mycolicibacterium aurum</name>
    <name type="common">Mycobacterium aurum</name>
    <dbReference type="NCBI Taxonomy" id="1791"/>
    <lineage>
        <taxon>Bacteria</taxon>
        <taxon>Bacillati</taxon>
        <taxon>Actinomycetota</taxon>
        <taxon>Actinomycetes</taxon>
        <taxon>Mycobacteriales</taxon>
        <taxon>Mycobacteriaceae</taxon>
        <taxon>Mycolicibacterium</taxon>
    </lineage>
</organism>
<dbReference type="Pfam" id="PF18879">
    <property type="entry name" value="EspA_EspE"/>
    <property type="match status" value="1"/>
</dbReference>
<dbReference type="KEGG" id="mauu:NCTC10437_03808"/>
<dbReference type="EMBL" id="LR134356">
    <property type="protein sequence ID" value="VEG56809.1"/>
    <property type="molecule type" value="Genomic_DNA"/>
</dbReference>
<evidence type="ECO:0000259" key="2">
    <source>
        <dbReference type="Pfam" id="PF18879"/>
    </source>
</evidence>
<feature type="region of interest" description="Disordered" evidence="1">
    <location>
        <begin position="163"/>
        <end position="237"/>
    </location>
</feature>
<dbReference type="AlphaFoldDB" id="A0A448IWP0"/>
<feature type="domain" description="ESX-1 secretion-associated protein EspA/EspE-like" evidence="2">
    <location>
        <begin position="18"/>
        <end position="99"/>
    </location>
</feature>
<evidence type="ECO:0000256" key="1">
    <source>
        <dbReference type="SAM" id="MobiDB-lite"/>
    </source>
</evidence>
<keyword evidence="4" id="KW-1185">Reference proteome</keyword>
<evidence type="ECO:0000313" key="4">
    <source>
        <dbReference type="Proteomes" id="UP000279306"/>
    </source>
</evidence>
<proteinExistence type="predicted"/>
<protein>
    <submittedName>
        <fullName evidence="3">ESX-1 secretion-associated protein A, EspA</fullName>
    </submittedName>
</protein>
<dbReference type="STRING" id="1791.GCA_001049355_02158"/>
<reference evidence="3 4" key="1">
    <citation type="submission" date="2018-12" db="EMBL/GenBank/DDBJ databases">
        <authorList>
            <consortium name="Pathogen Informatics"/>
        </authorList>
    </citation>
    <scope>NUCLEOTIDE SEQUENCE [LARGE SCALE GENOMIC DNA]</scope>
    <source>
        <strain evidence="3 4">NCTC10437</strain>
    </source>
</reference>